<name>A0ABP4XZE4_9MICO</name>
<dbReference type="InterPro" id="IPR035986">
    <property type="entry name" value="PKD_dom_sf"/>
</dbReference>
<dbReference type="PROSITE" id="PS50093">
    <property type="entry name" value="PKD"/>
    <property type="match status" value="1"/>
</dbReference>
<accession>A0ABP4XZE4</accession>
<evidence type="ECO:0000313" key="6">
    <source>
        <dbReference type="Proteomes" id="UP001499938"/>
    </source>
</evidence>
<dbReference type="InterPro" id="IPR006311">
    <property type="entry name" value="TAT_signal"/>
</dbReference>
<dbReference type="InterPro" id="IPR036691">
    <property type="entry name" value="Endo/exonu/phosph_ase_sf"/>
</dbReference>
<dbReference type="Pfam" id="PF13205">
    <property type="entry name" value="Big_5"/>
    <property type="match status" value="1"/>
</dbReference>
<dbReference type="CDD" id="cd00146">
    <property type="entry name" value="PKD"/>
    <property type="match status" value="2"/>
</dbReference>
<evidence type="ECO:0000259" key="2">
    <source>
        <dbReference type="PROSITE" id="PS50093"/>
    </source>
</evidence>
<dbReference type="CDD" id="cd04486">
    <property type="entry name" value="YhcR_OBF_like"/>
    <property type="match status" value="1"/>
</dbReference>
<dbReference type="CDD" id="cd10283">
    <property type="entry name" value="MnuA_DNase1-like"/>
    <property type="match status" value="1"/>
</dbReference>
<reference evidence="6" key="1">
    <citation type="journal article" date="2019" name="Int. J. Syst. Evol. Microbiol.">
        <title>The Global Catalogue of Microorganisms (GCM) 10K type strain sequencing project: providing services to taxonomists for standard genome sequencing and annotation.</title>
        <authorList>
            <consortium name="The Broad Institute Genomics Platform"/>
            <consortium name="The Broad Institute Genome Sequencing Center for Infectious Disease"/>
            <person name="Wu L."/>
            <person name="Ma J."/>
        </authorList>
    </citation>
    <scope>NUCLEOTIDE SEQUENCE [LARGE SCALE GENOMIC DNA]</scope>
    <source>
        <strain evidence="6">JCM 15592</strain>
    </source>
</reference>
<feature type="domain" description="LTD" evidence="4">
    <location>
        <begin position="31"/>
        <end position="148"/>
    </location>
</feature>
<proteinExistence type="predicted"/>
<feature type="domain" description="PKD" evidence="2">
    <location>
        <begin position="1028"/>
        <end position="1097"/>
    </location>
</feature>
<evidence type="ECO:0008006" key="7">
    <source>
        <dbReference type="Google" id="ProtNLM"/>
    </source>
</evidence>
<keyword evidence="1" id="KW-0732">Signal</keyword>
<comment type="caution">
    <text evidence="5">The sequence shown here is derived from an EMBL/GenBank/DDBJ whole genome shotgun (WGS) entry which is preliminary data.</text>
</comment>
<evidence type="ECO:0000259" key="3">
    <source>
        <dbReference type="PROSITE" id="PS50835"/>
    </source>
</evidence>
<sequence>MPVSPSHRPVRRLLAGTVISAMGLLAPAVLAPAAIAATASDLLISEYVEGSSNNKALEIFNGTGAPVDLAAGGYSVQIFSNGAATAGSTINLTGTLAAGDAFVLANTSANATILAAADQTSGSLTFNGDDAVTLRKGSTVLDAFGQIGFDPGTEWGTGLASTADNTLRRKATICTGRTDGTTAFDPPAEWDGFATDTFDGLGSHSATCTPPAEEAPTVTSITPANGATGVGINTAVSVSFSEAVTVAAGGISLLCDGTPVAATLSGSGTAYTLTSDANLATGASCTATVSAAAVSDVDTNDPPDTLAADVTTSFTVVASDPCTLPYTRIGEIQGSGASAALTGTRTTQGVVVGDYEGASPNLRGFYLQDPDGDGDAATSDGIFVFNGSNLDSVSLGDVVRVTGNAGENQGQTQISVSSTNILKCGTGTVAPVDISLPFASADAPEAYEGMLVRFPQELSVTEHFQLGRFGQVVLSSGGRLKQPTNVVAPGPDAVAMQAANNLNRIIVDDATQAQNPDPIVFARGGQPLSASNTLRGGDTATGAMGVLSYTWGGNSASPNAYRLRPLQALGGGIDFVAANPRPTSAPAVGGTVKVAGMNLLNYFNTFGTTACTGGVGGMTMECRGADNQVEFDRQSAKTVAAILTLDADVIGVNEMENDGYGPTSALADLVGRLNAATADGTYAYVDVDAGTGQVNALGTDAIKVGMLYKPGVVTPTGTTAALNTDAFVNGGDTTARNRPSLAQAWQVNETGAVFIADINHLKSKGSACETPDLLDGQGNCAIVRTNAARALTEWLASDPTGTGDPDVVLLGDYNSYAKERPIQVIEEAGYTNLINRFLGDDAYSYVFDGQWGYLDHAFGSASLGSQVTGAAEFHINADEPSVLDYNTNFKTAFQIDSLYAPDMFRVSDHDPVLVGLNPNAAPSVDAGGPYAVDEGGSLALTASGSDPNAGDELAYAWDLDGDGTFETDGRTVNFDASGLDGPTTANVSVRVTDAGGLSSTASVSVAVRNVAPSVTASFSSALLECGTTASLTVTFTDPAPADTHTAVIAWGDGTSSTVTSATSPLTVTHSYAHSGSYAASVSVTDDDGGVGSAAASVAQAYATTGLRPPLRPGTNVVVKSGSTVPVKIAYADCSGAPPTAIAPVATVIYNGTVVATGTLVNKAGVWQWNLKTGSLPTKTGTYTVTVTVPSTGQTDSATFTLRR</sequence>
<dbReference type="SUPFAM" id="SSF49299">
    <property type="entry name" value="PKD domain"/>
    <property type="match status" value="2"/>
</dbReference>
<dbReference type="Pfam" id="PF18911">
    <property type="entry name" value="PKD_4"/>
    <property type="match status" value="2"/>
</dbReference>
<dbReference type="EMBL" id="BAAAPO010000037">
    <property type="protein sequence ID" value="GAA1798151.1"/>
    <property type="molecule type" value="Genomic_DNA"/>
</dbReference>
<protein>
    <recommendedName>
        <fullName evidence="7">ExeM/NucH family extracellular endonuclease</fullName>
    </recommendedName>
</protein>
<dbReference type="PROSITE" id="PS51841">
    <property type="entry name" value="LTD"/>
    <property type="match status" value="1"/>
</dbReference>
<dbReference type="InterPro" id="IPR007110">
    <property type="entry name" value="Ig-like_dom"/>
</dbReference>
<dbReference type="PROSITE" id="PS51318">
    <property type="entry name" value="TAT"/>
    <property type="match status" value="1"/>
</dbReference>
<dbReference type="InterPro" id="IPR000601">
    <property type="entry name" value="PKD_dom"/>
</dbReference>
<dbReference type="InterPro" id="IPR022409">
    <property type="entry name" value="PKD/Chitinase_dom"/>
</dbReference>
<dbReference type="InterPro" id="IPR032812">
    <property type="entry name" value="SbsA_Ig"/>
</dbReference>
<dbReference type="InterPro" id="IPR005135">
    <property type="entry name" value="Endo/exonuclease/phosphatase"/>
</dbReference>
<evidence type="ECO:0000256" key="1">
    <source>
        <dbReference type="ARBA" id="ARBA00022729"/>
    </source>
</evidence>
<keyword evidence="6" id="KW-1185">Reference proteome</keyword>
<dbReference type="InterPro" id="IPR047971">
    <property type="entry name" value="ExeM-like"/>
</dbReference>
<dbReference type="SMART" id="SM00089">
    <property type="entry name" value="PKD"/>
    <property type="match status" value="2"/>
</dbReference>
<dbReference type="PANTHER" id="PTHR42834:SF1">
    <property type="entry name" value="ENDONUCLEASE_EXONUCLEASE_PHOSPHATASE FAMILY PROTEIN (AFU_ORTHOLOGUE AFUA_3G09210)"/>
    <property type="match status" value="1"/>
</dbReference>
<feature type="domain" description="Ig-like" evidence="3">
    <location>
        <begin position="1012"/>
        <end position="1098"/>
    </location>
</feature>
<dbReference type="InterPro" id="IPR001322">
    <property type="entry name" value="Lamin_tail_dom"/>
</dbReference>
<dbReference type="NCBIfam" id="NF033681">
    <property type="entry name" value="ExeM_NucH_DNase"/>
    <property type="match status" value="1"/>
</dbReference>
<organism evidence="5 6">
    <name type="scientific">Nostocoides veronense</name>
    <dbReference type="NCBI Taxonomy" id="330836"/>
    <lineage>
        <taxon>Bacteria</taxon>
        <taxon>Bacillati</taxon>
        <taxon>Actinomycetota</taxon>
        <taxon>Actinomycetes</taxon>
        <taxon>Micrococcales</taxon>
        <taxon>Intrasporangiaceae</taxon>
        <taxon>Nostocoides</taxon>
    </lineage>
</organism>
<dbReference type="RefSeq" id="WP_344085210.1">
    <property type="nucleotide sequence ID" value="NZ_BAAAPO010000037.1"/>
</dbReference>
<evidence type="ECO:0000259" key="4">
    <source>
        <dbReference type="PROSITE" id="PS51841"/>
    </source>
</evidence>
<evidence type="ECO:0000313" key="5">
    <source>
        <dbReference type="EMBL" id="GAA1798151.1"/>
    </source>
</evidence>
<dbReference type="SUPFAM" id="SSF56219">
    <property type="entry name" value="DNase I-like"/>
    <property type="match status" value="1"/>
</dbReference>
<dbReference type="PANTHER" id="PTHR42834">
    <property type="entry name" value="ENDONUCLEASE/EXONUCLEASE/PHOSPHATASE FAMILY PROTEIN (AFU_ORTHOLOGUE AFUA_3G09210)"/>
    <property type="match status" value="1"/>
</dbReference>
<gene>
    <name evidence="5" type="ORF">GCM10009811_22750</name>
</gene>
<dbReference type="Gene3D" id="3.60.10.10">
    <property type="entry name" value="Endonuclease/exonuclease/phosphatase"/>
    <property type="match status" value="1"/>
</dbReference>
<dbReference type="PROSITE" id="PS50835">
    <property type="entry name" value="IG_LIKE"/>
    <property type="match status" value="1"/>
</dbReference>
<dbReference type="Pfam" id="PF00932">
    <property type="entry name" value="LTD"/>
    <property type="match status" value="1"/>
</dbReference>
<dbReference type="InterPro" id="IPR013783">
    <property type="entry name" value="Ig-like_fold"/>
</dbReference>
<dbReference type="Pfam" id="PF03372">
    <property type="entry name" value="Exo_endo_phos"/>
    <property type="match status" value="1"/>
</dbReference>
<dbReference type="Proteomes" id="UP001499938">
    <property type="component" value="Unassembled WGS sequence"/>
</dbReference>
<dbReference type="Gene3D" id="2.60.40.10">
    <property type="entry name" value="Immunoglobulins"/>
    <property type="match status" value="2"/>
</dbReference>